<keyword evidence="4 5" id="KW-0472">Membrane</keyword>
<evidence type="ECO:0000256" key="1">
    <source>
        <dbReference type="ARBA" id="ARBA00004141"/>
    </source>
</evidence>
<dbReference type="InterPro" id="IPR059112">
    <property type="entry name" value="CysZ/EI24"/>
</dbReference>
<evidence type="ECO:0000313" key="6">
    <source>
        <dbReference type="EMBL" id="SES63061.1"/>
    </source>
</evidence>
<keyword evidence="3 5" id="KW-1133">Transmembrane helix</keyword>
<dbReference type="Proteomes" id="UP000242642">
    <property type="component" value="Unassembled WGS sequence"/>
</dbReference>
<organism evidence="6 7">
    <name type="scientific">Thorsellia anophelis DSM 18579</name>
    <dbReference type="NCBI Taxonomy" id="1123402"/>
    <lineage>
        <taxon>Bacteria</taxon>
        <taxon>Pseudomonadati</taxon>
        <taxon>Pseudomonadota</taxon>
        <taxon>Gammaproteobacteria</taxon>
        <taxon>Enterobacterales</taxon>
        <taxon>Thorselliaceae</taxon>
        <taxon>Thorsellia</taxon>
    </lineage>
</organism>
<accession>A0A1H9Y2P8</accession>
<feature type="transmembrane region" description="Helical" evidence="5">
    <location>
        <begin position="207"/>
        <end position="234"/>
    </location>
</feature>
<dbReference type="OrthoDB" id="5295525at2"/>
<reference evidence="7" key="1">
    <citation type="submission" date="2016-10" db="EMBL/GenBank/DDBJ databases">
        <authorList>
            <person name="Varghese N."/>
            <person name="Submissions S."/>
        </authorList>
    </citation>
    <scope>NUCLEOTIDE SEQUENCE [LARGE SCALE GENOMIC DNA]</scope>
    <source>
        <strain evidence="7">DSM 18579</strain>
    </source>
</reference>
<evidence type="ECO:0000256" key="2">
    <source>
        <dbReference type="ARBA" id="ARBA00022692"/>
    </source>
</evidence>
<dbReference type="AlphaFoldDB" id="A0A1H9Y2P8"/>
<protein>
    <submittedName>
        <fullName evidence="6">Etoposide-induced protein 2.4 (EI24)</fullName>
    </submittedName>
</protein>
<proteinExistence type="predicted"/>
<evidence type="ECO:0000256" key="4">
    <source>
        <dbReference type="ARBA" id="ARBA00023136"/>
    </source>
</evidence>
<keyword evidence="7" id="KW-1185">Reference proteome</keyword>
<gene>
    <name evidence="6" type="ORF">SAMN02583745_00016</name>
</gene>
<comment type="subcellular location">
    <subcellularLocation>
        <location evidence="1">Membrane</location>
        <topology evidence="1">Multi-pass membrane protein</topology>
    </subcellularLocation>
</comment>
<evidence type="ECO:0000256" key="5">
    <source>
        <dbReference type="SAM" id="Phobius"/>
    </source>
</evidence>
<dbReference type="RefSeq" id="WP_093316398.1">
    <property type="nucleotide sequence ID" value="NZ_FOHV01000001.1"/>
</dbReference>
<sequence length="249" mass="28248">MANINTPSISTAFKQALISCFHPKVWLAFCIPFLTFIVSSILLGTFFGGLINDLITFLFSKISWVESINLWFDNTLGFGVTSFFIWLATFLTVLALGGITAVVISALIVDDMLIKHIYKKKFAHLDIKGVSLKQDIKNTLYYAGIFVVTIFIGLPLWFIPPIAIAWQIYWTRFFFSRTLPFDALCDYANDSEIKQILSSEKPANEKIGLFCALLNYIPTAALFVPIFAILWFGYYNFAVLDQRRQNTIS</sequence>
<dbReference type="STRING" id="1123402.SAMN02583745_00016"/>
<name>A0A1H9Y2P8_9GAMM</name>
<evidence type="ECO:0000313" key="7">
    <source>
        <dbReference type="Proteomes" id="UP000242642"/>
    </source>
</evidence>
<dbReference type="Pfam" id="PF07264">
    <property type="entry name" value="EI24"/>
    <property type="match status" value="1"/>
</dbReference>
<keyword evidence="2 5" id="KW-0812">Transmembrane</keyword>
<feature type="transmembrane region" description="Helical" evidence="5">
    <location>
        <begin position="140"/>
        <end position="169"/>
    </location>
</feature>
<evidence type="ECO:0000256" key="3">
    <source>
        <dbReference type="ARBA" id="ARBA00022989"/>
    </source>
</evidence>
<feature type="transmembrane region" description="Helical" evidence="5">
    <location>
        <begin position="84"/>
        <end position="109"/>
    </location>
</feature>
<feature type="transmembrane region" description="Helical" evidence="5">
    <location>
        <begin position="25"/>
        <end position="47"/>
    </location>
</feature>
<dbReference type="EMBL" id="FOHV01000001">
    <property type="protein sequence ID" value="SES63061.1"/>
    <property type="molecule type" value="Genomic_DNA"/>
</dbReference>